<sequence length="96" mass="10409">MKNIVLKIGIYCLKCKTDVMKTIGKLEGADSITVDTEKGTATVVGSVDPVLVVRKLRHGKVVGIVSIEPNKPPETPKQPADKKTQPFPVCLAIFHE</sequence>
<accession>A0AAV9EYR7</accession>
<dbReference type="CDD" id="cd00371">
    <property type="entry name" value="HMA"/>
    <property type="match status" value="1"/>
</dbReference>
<comment type="caution">
    <text evidence="7">The sequence shown here is derived from an EMBL/GenBank/DDBJ whole genome shotgun (WGS) entry which is preliminary data.</text>
</comment>
<dbReference type="InterPro" id="IPR006121">
    <property type="entry name" value="HMA_dom"/>
</dbReference>
<reference evidence="7" key="1">
    <citation type="journal article" date="2023" name="Nat. Commun.">
        <title>Diploid and tetraploid genomes of Acorus and the evolution of monocots.</title>
        <authorList>
            <person name="Ma L."/>
            <person name="Liu K.W."/>
            <person name="Li Z."/>
            <person name="Hsiao Y.Y."/>
            <person name="Qi Y."/>
            <person name="Fu T."/>
            <person name="Tang G.D."/>
            <person name="Zhang D."/>
            <person name="Sun W.H."/>
            <person name="Liu D.K."/>
            <person name="Li Y."/>
            <person name="Chen G.Z."/>
            <person name="Liu X.D."/>
            <person name="Liao X.Y."/>
            <person name="Jiang Y.T."/>
            <person name="Yu X."/>
            <person name="Hao Y."/>
            <person name="Huang J."/>
            <person name="Zhao X.W."/>
            <person name="Ke S."/>
            <person name="Chen Y.Y."/>
            <person name="Wu W.L."/>
            <person name="Hsu J.L."/>
            <person name="Lin Y.F."/>
            <person name="Huang M.D."/>
            <person name="Li C.Y."/>
            <person name="Huang L."/>
            <person name="Wang Z.W."/>
            <person name="Zhao X."/>
            <person name="Zhong W.Y."/>
            <person name="Peng D.H."/>
            <person name="Ahmad S."/>
            <person name="Lan S."/>
            <person name="Zhang J.S."/>
            <person name="Tsai W.C."/>
            <person name="Van de Peer Y."/>
            <person name="Liu Z.J."/>
        </authorList>
    </citation>
    <scope>NUCLEOTIDE SEQUENCE</scope>
    <source>
        <strain evidence="7">CP</strain>
    </source>
</reference>
<dbReference type="PANTHER" id="PTHR45811">
    <property type="entry name" value="COPPER TRANSPORT PROTEIN FAMILY-RELATED"/>
    <property type="match status" value="1"/>
</dbReference>
<keyword evidence="2" id="KW-0479">Metal-binding</keyword>
<evidence type="ECO:0000256" key="2">
    <source>
        <dbReference type="ARBA" id="ARBA00022723"/>
    </source>
</evidence>
<dbReference type="InterPro" id="IPR051863">
    <property type="entry name" value="HIPP"/>
</dbReference>
<evidence type="ECO:0000256" key="1">
    <source>
        <dbReference type="ARBA" id="ARBA00022481"/>
    </source>
</evidence>
<organism evidence="7 8">
    <name type="scientific">Acorus calamus</name>
    <name type="common">Sweet flag</name>
    <dbReference type="NCBI Taxonomy" id="4465"/>
    <lineage>
        <taxon>Eukaryota</taxon>
        <taxon>Viridiplantae</taxon>
        <taxon>Streptophyta</taxon>
        <taxon>Embryophyta</taxon>
        <taxon>Tracheophyta</taxon>
        <taxon>Spermatophyta</taxon>
        <taxon>Magnoliopsida</taxon>
        <taxon>Liliopsida</taxon>
        <taxon>Acoraceae</taxon>
        <taxon>Acorus</taxon>
    </lineage>
</organism>
<evidence type="ECO:0000313" key="7">
    <source>
        <dbReference type="EMBL" id="KAK1318018.1"/>
    </source>
</evidence>
<evidence type="ECO:0000259" key="6">
    <source>
        <dbReference type="PROSITE" id="PS50846"/>
    </source>
</evidence>
<dbReference type="EMBL" id="JAUJYO010000005">
    <property type="protein sequence ID" value="KAK1318018.1"/>
    <property type="molecule type" value="Genomic_DNA"/>
</dbReference>
<evidence type="ECO:0000256" key="4">
    <source>
        <dbReference type="ARBA" id="ARBA00023289"/>
    </source>
</evidence>
<dbReference type="GO" id="GO:0046872">
    <property type="term" value="F:metal ion binding"/>
    <property type="evidence" value="ECO:0007669"/>
    <property type="project" value="UniProtKB-KW"/>
</dbReference>
<gene>
    <name evidence="7" type="ORF">QJS10_CPA05g00044</name>
</gene>
<dbReference type="Gene3D" id="3.30.70.100">
    <property type="match status" value="1"/>
</dbReference>
<dbReference type="SUPFAM" id="SSF55008">
    <property type="entry name" value="HMA, heavy metal-associated domain"/>
    <property type="match status" value="1"/>
</dbReference>
<keyword evidence="4" id="KW-0636">Prenylation</keyword>
<dbReference type="PROSITE" id="PS50846">
    <property type="entry name" value="HMA_2"/>
    <property type="match status" value="1"/>
</dbReference>
<reference evidence="7" key="2">
    <citation type="submission" date="2023-06" db="EMBL/GenBank/DDBJ databases">
        <authorList>
            <person name="Ma L."/>
            <person name="Liu K.-W."/>
            <person name="Li Z."/>
            <person name="Hsiao Y.-Y."/>
            <person name="Qi Y."/>
            <person name="Fu T."/>
            <person name="Tang G."/>
            <person name="Zhang D."/>
            <person name="Sun W.-H."/>
            <person name="Liu D.-K."/>
            <person name="Li Y."/>
            <person name="Chen G.-Z."/>
            <person name="Liu X.-D."/>
            <person name="Liao X.-Y."/>
            <person name="Jiang Y.-T."/>
            <person name="Yu X."/>
            <person name="Hao Y."/>
            <person name="Huang J."/>
            <person name="Zhao X.-W."/>
            <person name="Ke S."/>
            <person name="Chen Y.-Y."/>
            <person name="Wu W.-L."/>
            <person name="Hsu J.-L."/>
            <person name="Lin Y.-F."/>
            <person name="Huang M.-D."/>
            <person name="Li C.-Y."/>
            <person name="Huang L."/>
            <person name="Wang Z.-W."/>
            <person name="Zhao X."/>
            <person name="Zhong W.-Y."/>
            <person name="Peng D.-H."/>
            <person name="Ahmad S."/>
            <person name="Lan S."/>
            <person name="Zhang J.-S."/>
            <person name="Tsai W.-C."/>
            <person name="Van De Peer Y."/>
            <person name="Liu Z.-J."/>
        </authorList>
    </citation>
    <scope>NUCLEOTIDE SEQUENCE</scope>
    <source>
        <strain evidence="7">CP</strain>
        <tissue evidence="7">Leaves</tissue>
    </source>
</reference>
<evidence type="ECO:0000256" key="3">
    <source>
        <dbReference type="ARBA" id="ARBA00023288"/>
    </source>
</evidence>
<dbReference type="PANTHER" id="PTHR45811:SF33">
    <property type="entry name" value="HEAVY METAL-ASSOCIATED ISOPRENYLATED PLANT PROTEIN 2-RELATED"/>
    <property type="match status" value="1"/>
</dbReference>
<dbReference type="AlphaFoldDB" id="A0AAV9EYR7"/>
<evidence type="ECO:0000256" key="5">
    <source>
        <dbReference type="ARBA" id="ARBA00024045"/>
    </source>
</evidence>
<keyword evidence="3" id="KW-0449">Lipoprotein</keyword>
<keyword evidence="1" id="KW-0488">Methylation</keyword>
<dbReference type="InterPro" id="IPR036163">
    <property type="entry name" value="HMA_dom_sf"/>
</dbReference>
<evidence type="ECO:0000313" key="8">
    <source>
        <dbReference type="Proteomes" id="UP001180020"/>
    </source>
</evidence>
<dbReference type="Pfam" id="PF00403">
    <property type="entry name" value="HMA"/>
    <property type="match status" value="1"/>
</dbReference>
<keyword evidence="8" id="KW-1185">Reference proteome</keyword>
<dbReference type="Proteomes" id="UP001180020">
    <property type="component" value="Unassembled WGS sequence"/>
</dbReference>
<name>A0AAV9EYR7_ACOCL</name>
<comment type="similarity">
    <text evidence="5">Belongs to the HIPP family.</text>
</comment>
<feature type="domain" description="HMA" evidence="6">
    <location>
        <begin position="1"/>
        <end position="64"/>
    </location>
</feature>
<protein>
    <recommendedName>
        <fullName evidence="6">HMA domain-containing protein</fullName>
    </recommendedName>
</protein>
<proteinExistence type="inferred from homology"/>